<organism evidence="12 13">
    <name type="scientific">Gemmata palustris</name>
    <dbReference type="NCBI Taxonomy" id="2822762"/>
    <lineage>
        <taxon>Bacteria</taxon>
        <taxon>Pseudomonadati</taxon>
        <taxon>Planctomycetota</taxon>
        <taxon>Planctomycetia</taxon>
        <taxon>Gemmatales</taxon>
        <taxon>Gemmataceae</taxon>
        <taxon>Gemmata</taxon>
    </lineage>
</organism>
<dbReference type="InterPro" id="IPR027417">
    <property type="entry name" value="P-loop_NTPase"/>
</dbReference>
<sequence length="569" mass="63037">MLRELSVQNLALIEDVRVELHSGFCAWTGETGAGKSLLLGALGLLLGERGSAELIRAGADELRVTGRFELSRPEQRAAAAELLQTEFEEDDLILTRRLSRSGRSSALVNDVPVAVSTLRRIGEMLVDVHGQRESYSLLQPAYQLELLDAFGKLTDLRKKYTEKADRVRELRAQFKGLSEVKQARQRELALVRFEREDLDNAKLTPNELPSLVKERERLIHAQSLAKFTSGVAARLSDDDGAVAEVLGRLLKESLKWSSFDPKLAEVSQRLDALRPEIEDLADTCRDLAERFEADPDRLEEVEKRIALLKKLQARYGKTPDELLAYRDTLDAKETELQKQEDDLSGIDTRLRSAYAEMKDAAVTLSKGRAKVAKRLAADAQKHLADLGMPKAKLDAAIELITLPEDPMAEDVPATGIDQLELILTANPGEPARPLRKVASGGELSRTMLALKTVLAAHDPVRTLVVFDEIDANVGGRLGDVLGQKLSTLGQSHQVLCVTHLPQVASYATYQWTIRKESTTKRTATTITQLLTEEARVEELAMMLRGESRSETTRKEAAEMLRAAELQRAG</sequence>
<reference evidence="12 13" key="1">
    <citation type="submission" date="2021-04" db="EMBL/GenBank/DDBJ databases">
        <authorList>
            <person name="Ivanova A."/>
        </authorList>
    </citation>
    <scope>NUCLEOTIDE SEQUENCE [LARGE SCALE GENOMIC DNA]</scope>
    <source>
        <strain evidence="12 13">G18</strain>
    </source>
</reference>
<comment type="similarity">
    <text evidence="2 9">Belongs to the RecN family.</text>
</comment>
<keyword evidence="5 9" id="KW-0227">DNA damage</keyword>
<keyword evidence="10" id="KW-0175">Coiled coil</keyword>
<keyword evidence="6" id="KW-0067">ATP-binding</keyword>
<dbReference type="EMBL" id="JAGKQQ010000001">
    <property type="protein sequence ID" value="MBP3955707.1"/>
    <property type="molecule type" value="Genomic_DNA"/>
</dbReference>
<dbReference type="RefSeq" id="WP_210653772.1">
    <property type="nucleotide sequence ID" value="NZ_JAGKQQ010000001.1"/>
</dbReference>
<proteinExistence type="inferred from homology"/>
<dbReference type="InterPro" id="IPR004604">
    <property type="entry name" value="DNA_recomb/repair_RecN"/>
</dbReference>
<evidence type="ECO:0000259" key="11">
    <source>
        <dbReference type="Pfam" id="PF02463"/>
    </source>
</evidence>
<protein>
    <recommendedName>
        <fullName evidence="3 9">DNA repair protein RecN</fullName>
    </recommendedName>
    <alternativeName>
        <fullName evidence="8 9">Recombination protein N</fullName>
    </alternativeName>
</protein>
<evidence type="ECO:0000256" key="6">
    <source>
        <dbReference type="ARBA" id="ARBA00022840"/>
    </source>
</evidence>
<evidence type="ECO:0000313" key="13">
    <source>
        <dbReference type="Proteomes" id="UP000676565"/>
    </source>
</evidence>
<evidence type="ECO:0000256" key="2">
    <source>
        <dbReference type="ARBA" id="ARBA00009441"/>
    </source>
</evidence>
<comment type="caution">
    <text evidence="12">The sequence shown here is derived from an EMBL/GenBank/DDBJ whole genome shotgun (WGS) entry which is preliminary data.</text>
</comment>
<evidence type="ECO:0000256" key="7">
    <source>
        <dbReference type="ARBA" id="ARBA00023204"/>
    </source>
</evidence>
<accession>A0ABS5BQI4</accession>
<keyword evidence="4" id="KW-0547">Nucleotide-binding</keyword>
<dbReference type="PANTHER" id="PTHR11059:SF0">
    <property type="entry name" value="DNA REPAIR PROTEIN RECN"/>
    <property type="match status" value="1"/>
</dbReference>
<dbReference type="InterPro" id="IPR003395">
    <property type="entry name" value="RecF/RecN/SMC_N"/>
</dbReference>
<evidence type="ECO:0000256" key="10">
    <source>
        <dbReference type="SAM" id="Coils"/>
    </source>
</evidence>
<evidence type="ECO:0000256" key="5">
    <source>
        <dbReference type="ARBA" id="ARBA00022763"/>
    </source>
</evidence>
<evidence type="ECO:0000256" key="8">
    <source>
        <dbReference type="ARBA" id="ARBA00033408"/>
    </source>
</evidence>
<dbReference type="Proteomes" id="UP000676565">
    <property type="component" value="Unassembled WGS sequence"/>
</dbReference>
<dbReference type="Pfam" id="PF02463">
    <property type="entry name" value="SMC_N"/>
    <property type="match status" value="1"/>
</dbReference>
<dbReference type="PANTHER" id="PTHR11059">
    <property type="entry name" value="DNA REPAIR PROTEIN RECN"/>
    <property type="match status" value="1"/>
</dbReference>
<evidence type="ECO:0000256" key="1">
    <source>
        <dbReference type="ARBA" id="ARBA00003618"/>
    </source>
</evidence>
<feature type="domain" description="RecF/RecN/SMC N-terminal" evidence="11">
    <location>
        <begin position="2"/>
        <end position="515"/>
    </location>
</feature>
<dbReference type="SUPFAM" id="SSF52540">
    <property type="entry name" value="P-loop containing nucleoside triphosphate hydrolases"/>
    <property type="match status" value="2"/>
</dbReference>
<keyword evidence="13" id="KW-1185">Reference proteome</keyword>
<dbReference type="Gene3D" id="3.40.50.300">
    <property type="entry name" value="P-loop containing nucleotide triphosphate hydrolases"/>
    <property type="match status" value="2"/>
</dbReference>
<evidence type="ECO:0000256" key="4">
    <source>
        <dbReference type="ARBA" id="ARBA00022741"/>
    </source>
</evidence>
<feature type="coiled-coil region" evidence="10">
    <location>
        <begin position="322"/>
        <end position="349"/>
    </location>
</feature>
<name>A0ABS5BQI4_9BACT</name>
<keyword evidence="7 9" id="KW-0234">DNA repair</keyword>
<evidence type="ECO:0000256" key="3">
    <source>
        <dbReference type="ARBA" id="ARBA00021315"/>
    </source>
</evidence>
<comment type="function">
    <text evidence="1 9">May be involved in recombinational repair of damaged DNA.</text>
</comment>
<evidence type="ECO:0000256" key="9">
    <source>
        <dbReference type="PIRNR" id="PIRNR003128"/>
    </source>
</evidence>
<dbReference type="PIRSF" id="PIRSF003128">
    <property type="entry name" value="RecN"/>
    <property type="match status" value="1"/>
</dbReference>
<dbReference type="NCBIfam" id="TIGR00634">
    <property type="entry name" value="recN"/>
    <property type="match status" value="1"/>
</dbReference>
<gene>
    <name evidence="12" type="primary">recN</name>
    <name evidence="12" type="ORF">J8F10_10480</name>
</gene>
<dbReference type="CDD" id="cd03241">
    <property type="entry name" value="ABC_RecN"/>
    <property type="match status" value="1"/>
</dbReference>
<evidence type="ECO:0000313" key="12">
    <source>
        <dbReference type="EMBL" id="MBP3955707.1"/>
    </source>
</evidence>